<name>A0A345D9R6_9BURK</name>
<dbReference type="InterPro" id="IPR015075">
    <property type="entry name" value="AtaL"/>
</dbReference>
<evidence type="ECO:0000313" key="2">
    <source>
        <dbReference type="Proteomes" id="UP000252182"/>
    </source>
</evidence>
<protein>
    <recommendedName>
        <fullName evidence="3">DUF1857 domain-containing protein</fullName>
    </recommendedName>
</protein>
<gene>
    <name evidence="1" type="ORF">DTO96_100823</name>
</gene>
<sequence>MLELTHTLPVNRVNHPELTLEQLWSGLMLRVIEPTLFTVGLDRADILTQTNEGCRRALHFGEHVVHDTVTLVKHHRIEFVTDPTDNAPSGRLLIEVEGEVGDALKLTFSYATEFPEASNDEERGLLEMIKSAYMAADEDTIRIIREHALMVRH</sequence>
<dbReference type="RefSeq" id="WP_114562339.1">
    <property type="nucleotide sequence ID" value="NZ_CP031124.1"/>
</dbReference>
<reference evidence="2" key="1">
    <citation type="submission" date="2018-07" db="EMBL/GenBank/DDBJ databases">
        <authorList>
            <person name="Kim H."/>
        </authorList>
    </citation>
    <scope>NUCLEOTIDE SEQUENCE [LARGE SCALE GENOMIC DNA]</scope>
    <source>
        <strain evidence="2">F02</strain>
    </source>
</reference>
<dbReference type="Proteomes" id="UP000252182">
    <property type="component" value="Chromosome"/>
</dbReference>
<dbReference type="Gene3D" id="3.30.530.20">
    <property type="match status" value="1"/>
</dbReference>
<dbReference type="InterPro" id="IPR023393">
    <property type="entry name" value="START-like_dom_sf"/>
</dbReference>
<dbReference type="OrthoDB" id="6367327at2"/>
<dbReference type="SUPFAM" id="SSF55961">
    <property type="entry name" value="Bet v1-like"/>
    <property type="match status" value="1"/>
</dbReference>
<evidence type="ECO:0008006" key="3">
    <source>
        <dbReference type="Google" id="ProtNLM"/>
    </source>
</evidence>
<dbReference type="EMBL" id="CP031124">
    <property type="protein sequence ID" value="AXF85104.1"/>
    <property type="molecule type" value="Genomic_DNA"/>
</dbReference>
<organism evidence="1 2">
    <name type="scientific">Ephemeroptericola cinctiostellae</name>
    <dbReference type="NCBI Taxonomy" id="2268024"/>
    <lineage>
        <taxon>Bacteria</taxon>
        <taxon>Pseudomonadati</taxon>
        <taxon>Pseudomonadota</taxon>
        <taxon>Betaproteobacteria</taxon>
        <taxon>Burkholderiales</taxon>
        <taxon>Burkholderiaceae</taxon>
        <taxon>Ephemeroptericola</taxon>
    </lineage>
</organism>
<evidence type="ECO:0000313" key="1">
    <source>
        <dbReference type="EMBL" id="AXF85104.1"/>
    </source>
</evidence>
<proteinExistence type="predicted"/>
<dbReference type="AlphaFoldDB" id="A0A345D9R6"/>
<dbReference type="Pfam" id="PF08982">
    <property type="entry name" value="AtaL"/>
    <property type="match status" value="1"/>
</dbReference>
<keyword evidence="2" id="KW-1185">Reference proteome</keyword>
<dbReference type="KEGG" id="hyf:DTO96_100823"/>
<accession>A0A345D9R6</accession>